<dbReference type="SUPFAM" id="SSF53800">
    <property type="entry name" value="Chelatase"/>
    <property type="match status" value="1"/>
</dbReference>
<dbReference type="EMBL" id="JAHWXN010000001">
    <property type="protein sequence ID" value="MCK2034760.1"/>
    <property type="molecule type" value="Genomic_DNA"/>
</dbReference>
<comment type="caution">
    <text evidence="4">The sequence shown here is derived from an EMBL/GenBank/DDBJ whole genome shotgun (WGS) entry which is preliminary data.</text>
</comment>
<proteinExistence type="predicted"/>
<evidence type="ECO:0000256" key="3">
    <source>
        <dbReference type="SAM" id="MobiDB-lite"/>
    </source>
</evidence>
<name>A0ABT0F9M7_9MICO</name>
<evidence type="ECO:0000256" key="1">
    <source>
        <dbReference type="ARBA" id="ARBA00022723"/>
    </source>
</evidence>
<accession>A0ABT0F9M7</accession>
<sequence>MAHPTLLAVSHGTDDVEGARAIADLVVQVAARLPDVEVRSAFVDVQQPDAPGALAAIEGPVVVVPLLLSSGFHVHHDLHGMVADRIDAVVADPLGPDPRLAQVLAQRLSGASDLPVILAVAGSRDPRSLTDAEGMATQLHARLGRPVHLAYLAAREPDLPTALAAHPDAVVSTYLLARGYFFDLAVRHSAGRSLTLPLLNGISVPEPLIALVVARYEEAAAELEGEAVQAGHTTQAGHPMHAAQPCGAGAV</sequence>
<evidence type="ECO:0000313" key="5">
    <source>
        <dbReference type="Proteomes" id="UP001300096"/>
    </source>
</evidence>
<evidence type="ECO:0000313" key="4">
    <source>
        <dbReference type="EMBL" id="MCK2034760.1"/>
    </source>
</evidence>
<keyword evidence="2" id="KW-0456">Lyase</keyword>
<protein>
    <submittedName>
        <fullName evidence="4">Cobalamin biosynthesis protein CbiX</fullName>
    </submittedName>
</protein>
<keyword evidence="1" id="KW-0479">Metal-binding</keyword>
<keyword evidence="5" id="KW-1185">Reference proteome</keyword>
<dbReference type="PANTHER" id="PTHR33542">
    <property type="entry name" value="SIROHYDROCHLORIN FERROCHELATASE, CHLOROPLASTIC"/>
    <property type="match status" value="1"/>
</dbReference>
<evidence type="ECO:0000256" key="2">
    <source>
        <dbReference type="ARBA" id="ARBA00023239"/>
    </source>
</evidence>
<dbReference type="InterPro" id="IPR002762">
    <property type="entry name" value="CbiX-like"/>
</dbReference>
<gene>
    <name evidence="4" type="ORF">KZC51_01310</name>
</gene>
<reference evidence="4 5" key="1">
    <citation type="submission" date="2021-06" db="EMBL/GenBank/DDBJ databases">
        <title>Genome-based taxonomic framework of Microbacterium strains isolated from marine environment, the description of four new species and reclassification of four preexisting species.</title>
        <authorList>
            <person name="Lee S.D."/>
            <person name="Kim S.-M."/>
            <person name="Byeon Y.-S."/>
            <person name="Yang H.L."/>
            <person name="Kim I.S."/>
        </authorList>
    </citation>
    <scope>NUCLEOTIDE SEQUENCE [LARGE SCALE GENOMIC DNA]</scope>
    <source>
        <strain evidence="4 5">SSW1-49</strain>
    </source>
</reference>
<dbReference type="Gene3D" id="3.40.50.1400">
    <property type="match status" value="2"/>
</dbReference>
<dbReference type="PANTHER" id="PTHR33542:SF5">
    <property type="entry name" value="FERROCHELATASE CHE1"/>
    <property type="match status" value="1"/>
</dbReference>
<organism evidence="4 5">
    <name type="scientific">Microbacterium croceum</name>
    <dbReference type="NCBI Taxonomy" id="2851645"/>
    <lineage>
        <taxon>Bacteria</taxon>
        <taxon>Bacillati</taxon>
        <taxon>Actinomycetota</taxon>
        <taxon>Actinomycetes</taxon>
        <taxon>Micrococcales</taxon>
        <taxon>Microbacteriaceae</taxon>
        <taxon>Microbacterium</taxon>
    </lineage>
</organism>
<dbReference type="Pfam" id="PF01903">
    <property type="entry name" value="CbiX"/>
    <property type="match status" value="2"/>
</dbReference>
<dbReference type="InterPro" id="IPR050963">
    <property type="entry name" value="Sirohydro_Cobaltochel/CbiX"/>
</dbReference>
<dbReference type="Proteomes" id="UP001300096">
    <property type="component" value="Unassembled WGS sequence"/>
</dbReference>
<dbReference type="RefSeq" id="WP_247628219.1">
    <property type="nucleotide sequence ID" value="NZ_JAHWXN010000001.1"/>
</dbReference>
<dbReference type="CDD" id="cd03416">
    <property type="entry name" value="CbiX_SirB_N"/>
    <property type="match status" value="1"/>
</dbReference>
<feature type="region of interest" description="Disordered" evidence="3">
    <location>
        <begin position="231"/>
        <end position="251"/>
    </location>
</feature>